<evidence type="ECO:0000313" key="6">
    <source>
        <dbReference type="Proteomes" id="UP000008392"/>
    </source>
</evidence>
<dbReference type="EMBL" id="CP002745">
    <property type="protein sequence ID" value="AEK63296.1"/>
    <property type="molecule type" value="Genomic_DNA"/>
</dbReference>
<reference evidence="6" key="6">
    <citation type="submission" date="2011-05" db="EMBL/GenBank/DDBJ databases">
        <title>Complete sequence of Collimonas fungivorans Ter331.</title>
        <authorList>
            <person name="Leveau J.H."/>
        </authorList>
    </citation>
    <scope>NUCLEOTIDE SEQUENCE [LARGE SCALE GENOMIC DNA]</scope>
    <source>
        <strain evidence="6">Ter331</strain>
    </source>
</reference>
<keyword evidence="6" id="KW-1185">Reference proteome</keyword>
<feature type="domain" description="CzcB-like barrel-sandwich hybrid" evidence="3">
    <location>
        <begin position="77"/>
        <end position="299"/>
    </location>
</feature>
<dbReference type="Proteomes" id="UP000008392">
    <property type="component" value="Chromosome"/>
</dbReference>
<feature type="domain" description="AprE-like beta-barrel" evidence="4">
    <location>
        <begin position="308"/>
        <end position="404"/>
    </location>
</feature>
<reference evidence="5 6" key="5">
    <citation type="journal article" date="2011" name="ISME J.">
        <title>Dual transcriptional profiling of a bacterial/fungal confrontation: Collimonas fungivorans versus Aspergillus niger.</title>
        <authorList>
            <person name="Mela F."/>
            <person name="Fritsche K."/>
            <person name="de Boer W."/>
            <person name="van Veen J.A."/>
            <person name="de Graaff L.H."/>
            <person name="van den Berg M."/>
            <person name="Leveau J.H."/>
        </authorList>
    </citation>
    <scope>NUCLEOTIDE SEQUENCE [LARGE SCALE GENOMIC DNA]</scope>
    <source>
        <strain evidence="5 6">Ter331</strain>
    </source>
</reference>
<feature type="coiled-coil region" evidence="1">
    <location>
        <begin position="134"/>
        <end position="220"/>
    </location>
</feature>
<reference evidence="5 6" key="3">
    <citation type="journal article" date="2008" name="FEMS Microbiol. Ecol.">
        <title>Identification and characterization of genes underlying chitinolysis in Collimonas fungivorans Ter331.</title>
        <authorList>
            <person name="Fritsche K."/>
            <person name="de Boer W."/>
            <person name="Gerards S."/>
            <person name="van den Berg M."/>
            <person name="van Veen J.A."/>
            <person name="Leveau J.H."/>
        </authorList>
    </citation>
    <scope>NUCLEOTIDE SEQUENCE [LARGE SCALE GENOMIC DNA]</scope>
    <source>
        <strain evidence="5 6">Ter331</strain>
    </source>
</reference>
<keyword evidence="2" id="KW-1133">Transmembrane helix</keyword>
<dbReference type="InterPro" id="IPR058982">
    <property type="entry name" value="Beta-barrel_AprE"/>
</dbReference>
<dbReference type="STRING" id="1005048.CFU_3472"/>
<name>G0AAK2_COLFT</name>
<reference evidence="5 6" key="1">
    <citation type="journal article" date="2004" name="Environ. Microbiol.">
        <title>Phylogeny-function analysis of (meta)genomic libraries: screening for expression of ribosomal RNA genes by large-insert library fluorescent in situ hybridization (LIL-FISH).</title>
        <authorList>
            <person name="Leveau J.H."/>
            <person name="Gerards S."/>
            <person name="de Boer W."/>
            <person name="van Veen J.A."/>
        </authorList>
    </citation>
    <scope>NUCLEOTIDE SEQUENCE [LARGE SCALE GENOMIC DNA]</scope>
    <source>
        <strain evidence="5 6">Ter331</strain>
    </source>
</reference>
<feature type="transmembrane region" description="Helical" evidence="2">
    <location>
        <begin position="34"/>
        <end position="56"/>
    </location>
</feature>
<gene>
    <name evidence="5" type="primary">cvaA</name>
    <name evidence="5" type="ordered locus">CFU_3472</name>
</gene>
<keyword evidence="1" id="KW-0175">Coiled coil</keyword>
<keyword evidence="2" id="KW-0472">Membrane</keyword>
<keyword evidence="2" id="KW-0812">Transmembrane</keyword>
<dbReference type="InterPro" id="IPR058647">
    <property type="entry name" value="BSH_CzcB-like"/>
</dbReference>
<organism evidence="5 6">
    <name type="scientific">Collimonas fungivorans (strain Ter331)</name>
    <dbReference type="NCBI Taxonomy" id="1005048"/>
    <lineage>
        <taxon>Bacteria</taxon>
        <taxon>Pseudomonadati</taxon>
        <taxon>Pseudomonadota</taxon>
        <taxon>Betaproteobacteria</taxon>
        <taxon>Burkholderiales</taxon>
        <taxon>Oxalobacteraceae</taxon>
        <taxon>Collimonas</taxon>
    </lineage>
</organism>
<dbReference type="eggNOG" id="COG0845">
    <property type="taxonomic scope" value="Bacteria"/>
</dbReference>
<accession>G0AAK2</accession>
<dbReference type="PANTHER" id="PTHR30386">
    <property type="entry name" value="MEMBRANE FUSION SUBUNIT OF EMRAB-TOLC MULTIDRUG EFFLUX PUMP"/>
    <property type="match status" value="1"/>
</dbReference>
<dbReference type="Pfam" id="PF26002">
    <property type="entry name" value="Beta-barrel_AprE"/>
    <property type="match status" value="1"/>
</dbReference>
<protein>
    <submittedName>
        <fullName evidence="5">Putative secretion protein</fullName>
    </submittedName>
</protein>
<dbReference type="HOGENOM" id="CLU_023976_4_2_4"/>
<dbReference type="Gene3D" id="2.40.50.100">
    <property type="match status" value="1"/>
</dbReference>
<dbReference type="PRINTS" id="PR01490">
    <property type="entry name" value="RTXTOXIND"/>
</dbReference>
<evidence type="ECO:0000259" key="4">
    <source>
        <dbReference type="Pfam" id="PF26002"/>
    </source>
</evidence>
<reference evidence="5 6" key="2">
    <citation type="journal article" date="2006" name="J. Microbiol. Methods">
        <title>Genomic flank-sequencing of plasposon insertion sites for rapid identification of functional genes.</title>
        <authorList>
            <person name="Leveau J.H."/>
            <person name="Gerards S."/>
            <person name="Fritsche K."/>
            <person name="Zondag G."/>
            <person name="van Veen J.A."/>
        </authorList>
    </citation>
    <scope>NUCLEOTIDE SEQUENCE [LARGE SCALE GENOMIC DNA]</scope>
    <source>
        <strain evidence="5 6">Ter331</strain>
    </source>
</reference>
<evidence type="ECO:0000256" key="1">
    <source>
        <dbReference type="SAM" id="Coils"/>
    </source>
</evidence>
<sequence length="425" mass="46987">MFFHYKNNMSLFREQALAAQQTKWLGDIVLVRPLSYTFLTAFAVLLAAMICAFLAWGSYTRHSTVSGQLIPDAGLIKVYASQTGIVIEQHVKEGQQVKAGEVLYVLSSERQSSTLGPTQAAISSQVEQRQASLRDEMQKTRQLQQEERAGLNNKIAALGNELAKLDNQIAGQQDRVKLAQETLQRYQGLLQQDYISKEQFQQKQEELLDQKNRQQSLERDRITVGRELSAQQTELSGLSLKHQNLLAQIDRTLTSTGQELTESEAKRRIVVTAPGAGIATAVIADAGQSVDGNRPLVSIVPAGATLRAELYAPSRAIGFIRPGDQVLIRYQAYPYQKFGHQKGGVASVAKTALPNNELNAIGTSGSSNSEPMYRIDVRLASQQVTAYGKPQALQAGMLLEADVRQEKLRLYEWVLEPLYSLTGKL</sequence>
<reference evidence="5 6" key="4">
    <citation type="journal article" date="2010" name="Environ. Microbiol.">
        <title>The bacterial genus Collimonas: mycophagy, weathering and other adaptive solutions to life in oligotrophic soil environments.</title>
        <authorList>
            <person name="Leveau J.H."/>
            <person name="Uroz S."/>
            <person name="de Boer W."/>
        </authorList>
    </citation>
    <scope>NUCLEOTIDE SEQUENCE [LARGE SCALE GENOMIC DNA]</scope>
    <source>
        <strain evidence="5 6">Ter331</strain>
    </source>
</reference>
<dbReference type="Gene3D" id="2.40.30.170">
    <property type="match status" value="1"/>
</dbReference>
<dbReference type="InterPro" id="IPR050739">
    <property type="entry name" value="MFP"/>
</dbReference>
<evidence type="ECO:0000256" key="2">
    <source>
        <dbReference type="SAM" id="Phobius"/>
    </source>
</evidence>
<dbReference type="KEGG" id="cfu:CFU_3472"/>
<dbReference type="Pfam" id="PF25973">
    <property type="entry name" value="BSH_CzcB"/>
    <property type="match status" value="1"/>
</dbReference>
<proteinExistence type="predicted"/>
<dbReference type="PANTHER" id="PTHR30386:SF28">
    <property type="entry name" value="EXPORTED PROTEIN"/>
    <property type="match status" value="1"/>
</dbReference>
<evidence type="ECO:0000313" key="5">
    <source>
        <dbReference type="EMBL" id="AEK63296.1"/>
    </source>
</evidence>
<dbReference type="AlphaFoldDB" id="G0AAK2"/>
<evidence type="ECO:0000259" key="3">
    <source>
        <dbReference type="Pfam" id="PF25973"/>
    </source>
</evidence>